<evidence type="ECO:0000313" key="4">
    <source>
        <dbReference type="Proteomes" id="UP000238634"/>
    </source>
</evidence>
<evidence type="ECO:0000313" key="3">
    <source>
        <dbReference type="EMBL" id="PSB16916.1"/>
    </source>
</evidence>
<dbReference type="STRING" id="1920490.GCA_001895925_02043"/>
<dbReference type="AlphaFoldDB" id="A0A2T1D8Z3"/>
<dbReference type="OrthoDB" id="473036at2"/>
<feature type="compositionally biased region" description="Basic residues" evidence="1">
    <location>
        <begin position="809"/>
        <end position="820"/>
    </location>
</feature>
<dbReference type="InterPro" id="IPR049996">
    <property type="entry name" value="Slr7037-like"/>
</dbReference>
<accession>A0A2T1D8Z3</accession>
<dbReference type="EMBL" id="PVWG01000035">
    <property type="protein sequence ID" value="PSB16916.1"/>
    <property type="molecule type" value="Genomic_DNA"/>
</dbReference>
<dbReference type="Proteomes" id="UP000238634">
    <property type="component" value="Unassembled WGS sequence"/>
</dbReference>
<dbReference type="PANTHER" id="PTHR34985">
    <property type="entry name" value="SLR0554 PROTEIN"/>
    <property type="match status" value="1"/>
</dbReference>
<comment type="caution">
    <text evidence="3">The sequence shown here is derived from an EMBL/GenBank/DDBJ whole genome shotgun (WGS) entry which is preliminary data.</text>
</comment>
<feature type="region of interest" description="Disordered" evidence="1">
    <location>
        <begin position="798"/>
        <end position="820"/>
    </location>
</feature>
<dbReference type="CDD" id="cd01029">
    <property type="entry name" value="TOPRIM_primases"/>
    <property type="match status" value="1"/>
</dbReference>
<protein>
    <submittedName>
        <fullName evidence="3">DUF3854 domain-containing protein</fullName>
    </submittedName>
</protein>
<dbReference type="SUPFAM" id="SSF52540">
    <property type="entry name" value="P-loop containing nucleoside triphosphate hydrolases"/>
    <property type="match status" value="1"/>
</dbReference>
<keyword evidence="4" id="KW-1185">Reference proteome</keyword>
<sequence length="1022" mass="115792">MLESSSFWQPLNSSLRPSSLAFEHEQEWLESGVDRDIIRLNVQTLCDTAIDPFTHEVSYPIAEHLHWSVTRFGQEARANVRGWWVSGIDPFSDWQRMEWGRFKPDADTPVFDRANRKPAKYLSPSLGKGSSRLVLLDVPESVWQQVADRYQVAMPTELEDKSSFWQWVWQNNLPLILTEGEKKAGCLLSLGYVAIALPGIFSGYRRDTRQLIAELAHFATEGRSVHICFDFETKPKTIQNILLATSRLGQLLTRAGCEVKIIALPGPQKGVDDFVVACGREAFAEVHESAITLEFWQASRLWSLTYTPTVALNQPYLGDLAYPTSGLVGVKSPKGTGKTTALQNLIKAARSQGRRVLVITHRIQLGKAICNSLNLDWIEDVQESETQGMYGYGLCIDSLHSGSKARFNPEDWEGAIVILDEVEQVLWHALNSSTCYHQRVRILETLRELVQIVLSTQGLLIAQDADLSDVSLDYLKGLAEFPIAPWLVTNQWKPETGWDVSLYDTKNPAPLVARMEEVIETGAVFVCVDSQKVKGKWSSKNLETYLKSRFPDKRILRIDSESVADPEHPAFRVVDRLNQIIPDYDIVLSTPTIGTGVSIDVRGHFKAVFGIFQGVTPDSESRQALARVRESVPRFVWGAHFSPVKIGNGSCNYRDVARSMTKTVKYNISLLKEVDFDLDEQSDPIALRTWAKMAARVNASLWSYRKELRNGLFMEGHQVTIVTDDATKIFTQTPVTEEMLYLLKNGSMKVPGFEFLDWRHNAQTTERVVQAVTKIRTQNQKAEAIAISTSAELSSAEYDELKDHSSQTTRKRNSKRKHELQRRYSVEITPEVKLKDDEGWYAQLRLHYYLTHDPEFVQLHDMQELQGHLDRGNGKVAVQDLCLLTAQVEALRSLKLLDMFKLDEKIRATDPEVQHIVSFAMQYKDDIKTLFNVTITEKLAPMAIVQALLGKIGIKLTCTGRDQAPDGRRGGVRVYRYHPPIDDRDTIFDEWKKRDLATLQTLMEVTGCSSFSDMDDWMQMSA</sequence>
<dbReference type="InterPro" id="IPR027417">
    <property type="entry name" value="P-loop_NTPase"/>
</dbReference>
<dbReference type="InterPro" id="IPR024385">
    <property type="entry name" value="DUF3854"/>
</dbReference>
<evidence type="ECO:0000259" key="2">
    <source>
        <dbReference type="Pfam" id="PF12965"/>
    </source>
</evidence>
<reference evidence="3 4" key="2">
    <citation type="submission" date="2018-03" db="EMBL/GenBank/DDBJ databases">
        <title>The ancient ancestry and fast evolution of plastids.</title>
        <authorList>
            <person name="Moore K.R."/>
            <person name="Magnabosco C."/>
            <person name="Momper L."/>
            <person name="Gold D.A."/>
            <person name="Bosak T."/>
            <person name="Fournier G.P."/>
        </authorList>
    </citation>
    <scope>NUCLEOTIDE SEQUENCE [LARGE SCALE GENOMIC DNA]</scope>
    <source>
        <strain evidence="3 4">ULC007</strain>
    </source>
</reference>
<gene>
    <name evidence="3" type="ORF">C7B65_20280</name>
</gene>
<evidence type="ECO:0000256" key="1">
    <source>
        <dbReference type="SAM" id="MobiDB-lite"/>
    </source>
</evidence>
<reference evidence="3 4" key="1">
    <citation type="submission" date="2018-02" db="EMBL/GenBank/DDBJ databases">
        <authorList>
            <person name="Cohen D.B."/>
            <person name="Kent A.D."/>
        </authorList>
    </citation>
    <scope>NUCLEOTIDE SEQUENCE [LARGE SCALE GENOMIC DNA]</scope>
    <source>
        <strain evidence="3 4">ULC007</strain>
    </source>
</reference>
<dbReference type="InterPro" id="IPR034154">
    <property type="entry name" value="TOPRIM_DnaG/twinkle"/>
</dbReference>
<dbReference type="NCBIfam" id="NF042913">
    <property type="entry name" value="CyRepA1"/>
    <property type="match status" value="1"/>
</dbReference>
<dbReference type="Pfam" id="PF12965">
    <property type="entry name" value="DUF3854"/>
    <property type="match status" value="1"/>
</dbReference>
<dbReference type="Gene3D" id="3.40.50.300">
    <property type="entry name" value="P-loop containing nucleotide triphosphate hydrolases"/>
    <property type="match status" value="1"/>
</dbReference>
<proteinExistence type="predicted"/>
<dbReference type="PANTHER" id="PTHR34985:SF1">
    <property type="entry name" value="SLR0554 PROTEIN"/>
    <property type="match status" value="1"/>
</dbReference>
<name>A0A2T1D8Z3_9CYAN</name>
<feature type="domain" description="DUF3854" evidence="2">
    <location>
        <begin position="164"/>
        <end position="281"/>
    </location>
</feature>
<organism evidence="3 4">
    <name type="scientific">Phormidesmis priestleyi ULC007</name>
    <dbReference type="NCBI Taxonomy" id="1920490"/>
    <lineage>
        <taxon>Bacteria</taxon>
        <taxon>Bacillati</taxon>
        <taxon>Cyanobacteriota</taxon>
        <taxon>Cyanophyceae</taxon>
        <taxon>Leptolyngbyales</taxon>
        <taxon>Leptolyngbyaceae</taxon>
        <taxon>Phormidesmis</taxon>
    </lineage>
</organism>